<dbReference type="AlphaFoldDB" id="A0A0A9SUE5"/>
<accession>A0A0A9SUE5</accession>
<reference evidence="1" key="1">
    <citation type="submission" date="2014-09" db="EMBL/GenBank/DDBJ databases">
        <authorList>
            <person name="Magalhaes I.L.F."/>
            <person name="Oliveira U."/>
            <person name="Santos F.R."/>
            <person name="Vidigal T.H.D.A."/>
            <person name="Brescovit A.D."/>
            <person name="Santos A.J."/>
        </authorList>
    </citation>
    <scope>NUCLEOTIDE SEQUENCE</scope>
    <source>
        <tissue evidence="1">Shoot tissue taken approximately 20 cm above the soil surface</tissue>
    </source>
</reference>
<proteinExistence type="predicted"/>
<dbReference type="EMBL" id="GBRH01274728">
    <property type="protein sequence ID" value="JAD23167.1"/>
    <property type="molecule type" value="Transcribed_RNA"/>
</dbReference>
<name>A0A0A9SUE5_ARUDO</name>
<protein>
    <submittedName>
        <fullName evidence="1">Uncharacterized protein</fullName>
    </submittedName>
</protein>
<organism evidence="1">
    <name type="scientific">Arundo donax</name>
    <name type="common">Giant reed</name>
    <name type="synonym">Donax arundinaceus</name>
    <dbReference type="NCBI Taxonomy" id="35708"/>
    <lineage>
        <taxon>Eukaryota</taxon>
        <taxon>Viridiplantae</taxon>
        <taxon>Streptophyta</taxon>
        <taxon>Embryophyta</taxon>
        <taxon>Tracheophyta</taxon>
        <taxon>Spermatophyta</taxon>
        <taxon>Magnoliopsida</taxon>
        <taxon>Liliopsida</taxon>
        <taxon>Poales</taxon>
        <taxon>Poaceae</taxon>
        <taxon>PACMAD clade</taxon>
        <taxon>Arundinoideae</taxon>
        <taxon>Arundineae</taxon>
        <taxon>Arundo</taxon>
    </lineage>
</organism>
<evidence type="ECO:0000313" key="1">
    <source>
        <dbReference type="EMBL" id="JAD23167.1"/>
    </source>
</evidence>
<sequence length="45" mass="5042">MVSVLASHSHTNKQYQSSASFASQTSYHTLHGPRHQLHGFLLSYV</sequence>
<reference evidence="1" key="2">
    <citation type="journal article" date="2015" name="Data Brief">
        <title>Shoot transcriptome of the giant reed, Arundo donax.</title>
        <authorList>
            <person name="Barrero R.A."/>
            <person name="Guerrero F.D."/>
            <person name="Moolhuijzen P."/>
            <person name="Goolsby J.A."/>
            <person name="Tidwell J."/>
            <person name="Bellgard S.E."/>
            <person name="Bellgard M.I."/>
        </authorList>
    </citation>
    <scope>NUCLEOTIDE SEQUENCE</scope>
    <source>
        <tissue evidence="1">Shoot tissue taken approximately 20 cm above the soil surface</tissue>
    </source>
</reference>